<evidence type="ECO:0000256" key="5">
    <source>
        <dbReference type="ARBA" id="ARBA00022801"/>
    </source>
</evidence>
<dbReference type="InterPro" id="IPR000672">
    <property type="entry name" value="THF_DH/CycHdrlase"/>
</dbReference>
<dbReference type="Gene3D" id="3.40.50.10860">
    <property type="entry name" value="Leucine Dehydrogenase, chain A, domain 1"/>
    <property type="match status" value="1"/>
</dbReference>
<feature type="binding site" evidence="11">
    <location>
        <begin position="165"/>
        <end position="167"/>
    </location>
    <ligand>
        <name>NADP(+)</name>
        <dbReference type="ChEBI" id="CHEBI:58349"/>
    </ligand>
</feature>
<evidence type="ECO:0000259" key="13">
    <source>
        <dbReference type="Pfam" id="PF02882"/>
    </source>
</evidence>
<dbReference type="SUPFAM" id="SSF51735">
    <property type="entry name" value="NAD(P)-binding Rossmann-fold domains"/>
    <property type="match status" value="1"/>
</dbReference>
<dbReference type="PANTHER" id="PTHR48099">
    <property type="entry name" value="C-1-TETRAHYDROFOLATE SYNTHASE, CYTOPLASMIC-RELATED"/>
    <property type="match status" value="1"/>
</dbReference>
<sequence length="286" mass="30682">MEGKIIDGKEISRQVKEEIKEGVERLKAEGMTPGLAVILVGDDPASASYVGSKERTTKTLGMHSEVIRMDKDTSESALLDEIRRLNGDPSIHGILVQLPLPEQIDEQRVIEAIHPDKDVDGFHPENAGRLMAGMDGFVPCTPLGIMVMLERSGVDLNGKHAVVVGRSNIVGKPMSMLLLHANATVTVCHSRTEDLPSITRQADILVAAVGREGMIGPEHVKDGAVVIDVGINRGEDGKLHGDVDFERVRPSASAITPVPGGVGPMTIAMLMSNTLKSAEKALRETR</sequence>
<evidence type="ECO:0000256" key="1">
    <source>
        <dbReference type="ARBA" id="ARBA00004777"/>
    </source>
</evidence>
<evidence type="ECO:0000256" key="11">
    <source>
        <dbReference type="HAMAP-Rule" id="MF_01576"/>
    </source>
</evidence>
<evidence type="ECO:0000256" key="8">
    <source>
        <dbReference type="ARBA" id="ARBA00023102"/>
    </source>
</evidence>
<feature type="domain" description="Tetrahydrofolate dehydrogenase/cyclohydrolase NAD(P)-binding" evidence="13">
    <location>
        <begin position="139"/>
        <end position="280"/>
    </location>
</feature>
<dbReference type="GO" id="GO:0004488">
    <property type="term" value="F:methylenetetrahydrofolate dehydrogenase (NADP+) activity"/>
    <property type="evidence" value="ECO:0007669"/>
    <property type="project" value="UniProtKB-EC"/>
</dbReference>
<dbReference type="NCBIfam" id="NF010785">
    <property type="entry name" value="PRK14188.1"/>
    <property type="match status" value="1"/>
</dbReference>
<dbReference type="Pfam" id="PF02882">
    <property type="entry name" value="THF_DHG_CYH_C"/>
    <property type="match status" value="1"/>
</dbReference>
<proteinExistence type="inferred from homology"/>
<dbReference type="PROSITE" id="PS00767">
    <property type="entry name" value="THF_DHG_CYH_2"/>
    <property type="match status" value="1"/>
</dbReference>
<dbReference type="PRINTS" id="PR00085">
    <property type="entry name" value="THFDHDRGNASE"/>
</dbReference>
<keyword evidence="2 11" id="KW-0554">One-carbon metabolism</keyword>
<keyword evidence="8 11" id="KW-0368">Histidine biosynthesis</keyword>
<dbReference type="PANTHER" id="PTHR48099:SF5">
    <property type="entry name" value="C-1-TETRAHYDROFOLATE SYNTHASE, CYTOPLASMIC"/>
    <property type="match status" value="1"/>
</dbReference>
<organism evidence="14 15">
    <name type="scientific">Bhargavaea changchunensis</name>
    <dbReference type="NCBI Taxonomy" id="2134037"/>
    <lineage>
        <taxon>Bacteria</taxon>
        <taxon>Bacillati</taxon>
        <taxon>Bacillota</taxon>
        <taxon>Bacilli</taxon>
        <taxon>Bacillales</taxon>
        <taxon>Caryophanaceae</taxon>
        <taxon>Bhargavaea</taxon>
    </lineage>
</organism>
<evidence type="ECO:0000256" key="7">
    <source>
        <dbReference type="ARBA" id="ARBA00023002"/>
    </source>
</evidence>
<protein>
    <recommendedName>
        <fullName evidence="11">Bifunctional protein FolD</fullName>
    </recommendedName>
    <domain>
        <recommendedName>
            <fullName evidence="11">Methylenetetrahydrofolate dehydrogenase</fullName>
            <ecNumber evidence="11">1.5.1.5</ecNumber>
        </recommendedName>
    </domain>
    <domain>
        <recommendedName>
            <fullName evidence="11">Methenyltetrahydrofolate cyclohydrolase</fullName>
            <ecNumber evidence="11">3.5.4.9</ecNumber>
        </recommendedName>
    </domain>
</protein>
<comment type="subunit">
    <text evidence="11">Homodimer.</text>
</comment>
<evidence type="ECO:0000256" key="3">
    <source>
        <dbReference type="ARBA" id="ARBA00022605"/>
    </source>
</evidence>
<keyword evidence="10 11" id="KW-0511">Multifunctional enzyme</keyword>
<dbReference type="NCBIfam" id="NF010783">
    <property type="entry name" value="PRK14186.1"/>
    <property type="match status" value="1"/>
</dbReference>
<dbReference type="SUPFAM" id="SSF53223">
    <property type="entry name" value="Aminoacid dehydrogenase-like, N-terminal domain"/>
    <property type="match status" value="1"/>
</dbReference>
<keyword evidence="4 11" id="KW-0658">Purine biosynthesis</keyword>
<reference evidence="15" key="1">
    <citation type="journal article" date="2019" name="Int. J. Syst. Evol. Microbiol.">
        <title>The Global Catalogue of Microorganisms (GCM) 10K type strain sequencing project: providing services to taxonomists for standard genome sequencing and annotation.</title>
        <authorList>
            <consortium name="The Broad Institute Genomics Platform"/>
            <consortium name="The Broad Institute Genome Sequencing Center for Infectious Disease"/>
            <person name="Wu L."/>
            <person name="Ma J."/>
        </authorList>
    </citation>
    <scope>NUCLEOTIDE SEQUENCE [LARGE SCALE GENOMIC DNA]</scope>
    <source>
        <strain evidence="15">JCM 4738</strain>
    </source>
</reference>
<dbReference type="EC" id="3.5.4.9" evidence="11"/>
<comment type="catalytic activity">
    <reaction evidence="11">
        <text>(6R)-5,10-methylene-5,6,7,8-tetrahydrofolate + NADP(+) = (6R)-5,10-methenyltetrahydrofolate + NADPH</text>
        <dbReference type="Rhea" id="RHEA:22812"/>
        <dbReference type="ChEBI" id="CHEBI:15636"/>
        <dbReference type="ChEBI" id="CHEBI:57455"/>
        <dbReference type="ChEBI" id="CHEBI:57783"/>
        <dbReference type="ChEBI" id="CHEBI:58349"/>
        <dbReference type="EC" id="1.5.1.5"/>
    </reaction>
</comment>
<evidence type="ECO:0000259" key="12">
    <source>
        <dbReference type="Pfam" id="PF00763"/>
    </source>
</evidence>
<gene>
    <name evidence="11 14" type="primary">folD</name>
    <name evidence="14" type="ORF">ACFQQH_06960</name>
</gene>
<dbReference type="Proteomes" id="UP001596483">
    <property type="component" value="Unassembled WGS sequence"/>
</dbReference>
<dbReference type="Pfam" id="PF00763">
    <property type="entry name" value="THF_DHG_CYH"/>
    <property type="match status" value="1"/>
</dbReference>
<dbReference type="CDD" id="cd01080">
    <property type="entry name" value="NAD_bind_m-THF_DH_Cyclohyd"/>
    <property type="match status" value="1"/>
</dbReference>
<evidence type="ECO:0000313" key="15">
    <source>
        <dbReference type="Proteomes" id="UP001596483"/>
    </source>
</evidence>
<name>A0ABW2NFM5_9BACL</name>
<dbReference type="HAMAP" id="MF_01576">
    <property type="entry name" value="THF_DHG_CYH"/>
    <property type="match status" value="1"/>
</dbReference>
<keyword evidence="7 11" id="KW-0560">Oxidoreductase</keyword>
<dbReference type="InterPro" id="IPR046346">
    <property type="entry name" value="Aminoacid_DH-like_N_sf"/>
</dbReference>
<comment type="caution">
    <text evidence="14">The sequence shown here is derived from an EMBL/GenBank/DDBJ whole genome shotgun (WGS) entry which is preliminary data.</text>
</comment>
<dbReference type="EC" id="1.5.1.5" evidence="11"/>
<keyword evidence="5 11" id="KW-0378">Hydrolase</keyword>
<comment type="caution">
    <text evidence="11">Lacks conserved residue(s) required for the propagation of feature annotation.</text>
</comment>
<dbReference type="InterPro" id="IPR020631">
    <property type="entry name" value="THF_DH/CycHdrlase_NAD-bd_dom"/>
</dbReference>
<feature type="binding site" evidence="11">
    <location>
        <position position="231"/>
    </location>
    <ligand>
        <name>NADP(+)</name>
        <dbReference type="ChEBI" id="CHEBI:58349"/>
    </ligand>
</feature>
<dbReference type="InterPro" id="IPR036291">
    <property type="entry name" value="NAD(P)-bd_dom_sf"/>
</dbReference>
<evidence type="ECO:0000256" key="10">
    <source>
        <dbReference type="ARBA" id="ARBA00023268"/>
    </source>
</evidence>
<dbReference type="InterPro" id="IPR020867">
    <property type="entry name" value="THF_DH/CycHdrlase_CS"/>
</dbReference>
<dbReference type="EMBL" id="JBHTCT010000012">
    <property type="protein sequence ID" value="MFC7364872.1"/>
    <property type="molecule type" value="Genomic_DNA"/>
</dbReference>
<keyword evidence="6 11" id="KW-0521">NADP</keyword>
<evidence type="ECO:0000256" key="4">
    <source>
        <dbReference type="ARBA" id="ARBA00022755"/>
    </source>
</evidence>
<keyword evidence="15" id="KW-1185">Reference proteome</keyword>
<comment type="similarity">
    <text evidence="11">Belongs to the tetrahydrofolate dehydrogenase/cyclohydrolase family.</text>
</comment>
<dbReference type="Gene3D" id="3.40.50.720">
    <property type="entry name" value="NAD(P)-binding Rossmann-like Domain"/>
    <property type="match status" value="1"/>
</dbReference>
<comment type="catalytic activity">
    <reaction evidence="11">
        <text>(6R)-5,10-methenyltetrahydrofolate + H2O = (6R)-10-formyltetrahydrofolate + H(+)</text>
        <dbReference type="Rhea" id="RHEA:23700"/>
        <dbReference type="ChEBI" id="CHEBI:15377"/>
        <dbReference type="ChEBI" id="CHEBI:15378"/>
        <dbReference type="ChEBI" id="CHEBI:57455"/>
        <dbReference type="ChEBI" id="CHEBI:195366"/>
        <dbReference type="EC" id="3.5.4.9"/>
    </reaction>
</comment>
<feature type="domain" description="Tetrahydrofolate dehydrogenase/cyclohydrolase catalytic" evidence="12">
    <location>
        <begin position="6"/>
        <end position="120"/>
    </location>
</feature>
<accession>A0ABW2NFM5</accession>
<evidence type="ECO:0000313" key="14">
    <source>
        <dbReference type="EMBL" id="MFC7364872.1"/>
    </source>
</evidence>
<comment type="pathway">
    <text evidence="1 11">One-carbon metabolism; tetrahydrofolate interconversion.</text>
</comment>
<evidence type="ECO:0000256" key="6">
    <source>
        <dbReference type="ARBA" id="ARBA00022857"/>
    </source>
</evidence>
<dbReference type="GO" id="GO:0004477">
    <property type="term" value="F:methenyltetrahydrofolate cyclohydrolase activity"/>
    <property type="evidence" value="ECO:0007669"/>
    <property type="project" value="UniProtKB-EC"/>
</dbReference>
<comment type="function">
    <text evidence="11">Catalyzes the oxidation of 5,10-methylenetetrahydrofolate to 5,10-methenyltetrahydrofolate and then the hydrolysis of 5,10-methenyltetrahydrofolate to 10-formyltetrahydrofolate.</text>
</comment>
<keyword evidence="9 11" id="KW-0486">Methionine biosynthesis</keyword>
<evidence type="ECO:0000256" key="2">
    <source>
        <dbReference type="ARBA" id="ARBA00022563"/>
    </source>
</evidence>
<dbReference type="NCBIfam" id="NF008058">
    <property type="entry name" value="PRK10792.1"/>
    <property type="match status" value="1"/>
</dbReference>
<evidence type="ECO:0000256" key="9">
    <source>
        <dbReference type="ARBA" id="ARBA00023167"/>
    </source>
</evidence>
<dbReference type="InterPro" id="IPR020630">
    <property type="entry name" value="THF_DH/CycHdrlase_cat_dom"/>
</dbReference>
<keyword evidence="3 11" id="KW-0028">Amino-acid biosynthesis</keyword>
<dbReference type="RefSeq" id="WP_157295614.1">
    <property type="nucleotide sequence ID" value="NZ_JBHTCT010000012.1"/>
</dbReference>